<sequence>MVSYAQDVIFSQAFLVPETLNSSFTGSLRSTKVGSLYRSQWRNSTFKTNSNYGFFDTWLERYKIGVGVSFLNQTENISSYTYNQVNFNYSMAFQLNDTWFFRPSIVAGFGMKNYGFQNLLLGDQINLNTYTINTSSIDPAILRSQRNFFDFSSSLLFNNADSWIGITVRHLNKPNISLTENGNAPLNMFLSVHAKYYLPFLENQRTLFNRKSKVYLLSNFMMQGPYNRLDVGGQYVFENQFSLGITAGLTPIKNEFTSSIVSAVSTFVGFRWQGFRFGYSYDFNTTNLLNTGGIHEFSVSYDFDINIRALNRYKCISSF</sequence>
<name>A0A1B8TX56_9FLAO</name>
<evidence type="ECO:0000313" key="1">
    <source>
        <dbReference type="EMBL" id="OBY64301.1"/>
    </source>
</evidence>
<dbReference type="InterPro" id="IPR019861">
    <property type="entry name" value="PorP/SprF_Bacteroidetes"/>
</dbReference>
<comment type="caution">
    <text evidence="1">The sequence shown here is derived from an EMBL/GenBank/DDBJ whole genome shotgun (WGS) entry which is preliminary data.</text>
</comment>
<reference evidence="2" key="1">
    <citation type="submission" date="2016-02" db="EMBL/GenBank/DDBJ databases">
        <authorList>
            <person name="Shin S.-K."/>
            <person name="Yi H."/>
            <person name="Kim E."/>
        </authorList>
    </citation>
    <scope>NUCLEOTIDE SEQUENCE [LARGE SCALE GENOMIC DNA]</scope>
    <source>
        <strain evidence="2">LPB0003</strain>
    </source>
</reference>
<evidence type="ECO:0008006" key="3">
    <source>
        <dbReference type="Google" id="ProtNLM"/>
    </source>
</evidence>
<dbReference type="AlphaFoldDB" id="A0A1B8TX56"/>
<proteinExistence type="predicted"/>
<keyword evidence="2" id="KW-1185">Reference proteome</keyword>
<protein>
    <recommendedName>
        <fullName evidence="3">Type IX secretion system membrane protein PorP/SprF</fullName>
    </recommendedName>
</protein>
<evidence type="ECO:0000313" key="2">
    <source>
        <dbReference type="Proteomes" id="UP000092584"/>
    </source>
</evidence>
<dbReference type="EMBL" id="LSFM01000022">
    <property type="protein sequence ID" value="OBY64301.1"/>
    <property type="molecule type" value="Genomic_DNA"/>
</dbReference>
<gene>
    <name evidence="1" type="ORF">LPB3_07890</name>
</gene>
<dbReference type="Proteomes" id="UP000092584">
    <property type="component" value="Unassembled WGS sequence"/>
</dbReference>
<dbReference type="Pfam" id="PF11751">
    <property type="entry name" value="PorP_SprF"/>
    <property type="match status" value="1"/>
</dbReference>
<dbReference type="STRING" id="1774273.LPB03_04605"/>
<organism evidence="1 2">
    <name type="scientific">Polaribacter vadi</name>
    <dbReference type="NCBI Taxonomy" id="1774273"/>
    <lineage>
        <taxon>Bacteria</taxon>
        <taxon>Pseudomonadati</taxon>
        <taxon>Bacteroidota</taxon>
        <taxon>Flavobacteriia</taxon>
        <taxon>Flavobacteriales</taxon>
        <taxon>Flavobacteriaceae</taxon>
    </lineage>
</organism>
<accession>A0A1B8TX56</accession>
<dbReference type="NCBIfam" id="TIGR03519">
    <property type="entry name" value="T9SS_PorP_fam"/>
    <property type="match status" value="1"/>
</dbReference>